<dbReference type="AlphaFoldDB" id="A0A6B0U274"/>
<sequence length="69" mass="7994">MFRVCKVFLLKGRALVIRLFSVCRSNANNNFKRNDFFIFLKNNVSFLDSSFNSCLNRATCPNKSSMNAY</sequence>
<protein>
    <submittedName>
        <fullName evidence="1">Putative secreted protein</fullName>
    </submittedName>
</protein>
<reference evidence="1" key="1">
    <citation type="submission" date="2019-12" db="EMBL/GenBank/DDBJ databases">
        <title>An insight into the sialome of adult female Ixodes ricinus ticks feeding for 6 days.</title>
        <authorList>
            <person name="Perner J."/>
            <person name="Ribeiro J.M.C."/>
        </authorList>
    </citation>
    <scope>NUCLEOTIDE SEQUENCE</scope>
    <source>
        <strain evidence="1">Semi-engorged</strain>
        <tissue evidence="1">Salivary glands</tissue>
    </source>
</reference>
<dbReference type="EMBL" id="GIFC01000492">
    <property type="protein sequence ID" value="MXU82575.1"/>
    <property type="molecule type" value="Transcribed_RNA"/>
</dbReference>
<organism evidence="1">
    <name type="scientific">Ixodes ricinus</name>
    <name type="common">Common tick</name>
    <name type="synonym">Acarus ricinus</name>
    <dbReference type="NCBI Taxonomy" id="34613"/>
    <lineage>
        <taxon>Eukaryota</taxon>
        <taxon>Metazoa</taxon>
        <taxon>Ecdysozoa</taxon>
        <taxon>Arthropoda</taxon>
        <taxon>Chelicerata</taxon>
        <taxon>Arachnida</taxon>
        <taxon>Acari</taxon>
        <taxon>Parasitiformes</taxon>
        <taxon>Ixodida</taxon>
        <taxon>Ixodoidea</taxon>
        <taxon>Ixodidae</taxon>
        <taxon>Ixodinae</taxon>
        <taxon>Ixodes</taxon>
    </lineage>
</organism>
<evidence type="ECO:0000313" key="1">
    <source>
        <dbReference type="EMBL" id="MXU82575.1"/>
    </source>
</evidence>
<accession>A0A6B0U274</accession>
<proteinExistence type="predicted"/>
<name>A0A6B0U274_IXORI</name>